<accession>A0A1T4K9X0</accession>
<dbReference type="RefSeq" id="WP_078775553.1">
    <property type="nucleotide sequence ID" value="NZ_FUWU01000004.1"/>
</dbReference>
<evidence type="ECO:0008006" key="3">
    <source>
        <dbReference type="Google" id="ProtNLM"/>
    </source>
</evidence>
<evidence type="ECO:0000313" key="1">
    <source>
        <dbReference type="EMBL" id="SJZ39186.1"/>
    </source>
</evidence>
<sequence length="156" mass="17412">MADSLVKAESPLLQQILADIKAAMKAHDTMTLEVLRTLHSDIKNVAINAQKEITDETVLDVLSKSIKQRNESIEMLRKGGREQNAQEEEKTLAVYQKYLPQQLTEEEVKTLIAEIKAQVGAQGPKDMGKVMKELSPKAKGRFDGRRLSELVKEALA</sequence>
<dbReference type="Gene3D" id="1.10.10.410">
    <property type="match status" value="1"/>
</dbReference>
<dbReference type="InterPro" id="IPR003789">
    <property type="entry name" value="Asn/Gln_tRNA_amidoTrase-B-like"/>
</dbReference>
<protein>
    <recommendedName>
        <fullName evidence="3">GatB/YqeY domain-containing protein</fullName>
    </recommendedName>
</protein>
<dbReference type="InterPro" id="IPR023168">
    <property type="entry name" value="GatB_Yqey_C_2"/>
</dbReference>
<dbReference type="Proteomes" id="UP000190449">
    <property type="component" value="Unassembled WGS sequence"/>
</dbReference>
<dbReference type="STRING" id="28122.SAMN02745108_00380"/>
<dbReference type="InterPro" id="IPR042184">
    <property type="entry name" value="YqeY/Aim41_N"/>
</dbReference>
<name>A0A1T4K9X0_9BACT</name>
<gene>
    <name evidence="1" type="ORF">SAMN02745108_00380</name>
</gene>
<dbReference type="AlphaFoldDB" id="A0A1T4K9X0"/>
<dbReference type="GO" id="GO:0016884">
    <property type="term" value="F:carbon-nitrogen ligase activity, with glutamine as amido-N-donor"/>
    <property type="evidence" value="ECO:0007669"/>
    <property type="project" value="InterPro"/>
</dbReference>
<dbReference type="Gene3D" id="1.10.1510.10">
    <property type="entry name" value="Uncharacterised protein YqeY/AIM41 PF09424, N-terminal domain"/>
    <property type="match status" value="1"/>
</dbReference>
<dbReference type="Pfam" id="PF09424">
    <property type="entry name" value="YqeY"/>
    <property type="match status" value="1"/>
</dbReference>
<evidence type="ECO:0000313" key="2">
    <source>
        <dbReference type="Proteomes" id="UP000190449"/>
    </source>
</evidence>
<dbReference type="PANTHER" id="PTHR28055">
    <property type="entry name" value="ALTERED INHERITANCE OF MITOCHONDRIA PROTEIN 41, MITOCHONDRIAL"/>
    <property type="match status" value="1"/>
</dbReference>
<proteinExistence type="predicted"/>
<dbReference type="EMBL" id="FUWU01000004">
    <property type="protein sequence ID" value="SJZ39186.1"/>
    <property type="molecule type" value="Genomic_DNA"/>
</dbReference>
<reference evidence="1 2" key="1">
    <citation type="submission" date="2017-02" db="EMBL/GenBank/DDBJ databases">
        <authorList>
            <person name="Peterson S.W."/>
        </authorList>
    </citation>
    <scope>NUCLEOTIDE SEQUENCE [LARGE SCALE GENOMIC DNA]</scope>
    <source>
        <strain evidence="1 2">ATCC 43854</strain>
    </source>
</reference>
<organism evidence="1 2">
    <name type="scientific">Fibrobacter intestinalis</name>
    <dbReference type="NCBI Taxonomy" id="28122"/>
    <lineage>
        <taxon>Bacteria</taxon>
        <taxon>Pseudomonadati</taxon>
        <taxon>Fibrobacterota</taxon>
        <taxon>Fibrobacteria</taxon>
        <taxon>Fibrobacterales</taxon>
        <taxon>Fibrobacteraceae</taxon>
        <taxon>Fibrobacter</taxon>
    </lineage>
</organism>
<dbReference type="InterPro" id="IPR019004">
    <property type="entry name" value="YqeY/Aim41"/>
</dbReference>
<dbReference type="PANTHER" id="PTHR28055:SF1">
    <property type="entry name" value="ALTERED INHERITANCE OF MITOCHONDRIA PROTEIN 41, MITOCHONDRIAL"/>
    <property type="match status" value="1"/>
</dbReference>
<dbReference type="SUPFAM" id="SSF89095">
    <property type="entry name" value="GatB/YqeY motif"/>
    <property type="match status" value="1"/>
</dbReference>